<name>A0A096BT67_9BACT</name>
<evidence type="ECO:0008006" key="5">
    <source>
        <dbReference type="Google" id="ProtNLM"/>
    </source>
</evidence>
<feature type="transmembrane region" description="Helical" evidence="2">
    <location>
        <begin position="47"/>
        <end position="65"/>
    </location>
</feature>
<evidence type="ECO:0000256" key="1">
    <source>
        <dbReference type="SAM" id="Coils"/>
    </source>
</evidence>
<accession>A0A096BT67</accession>
<dbReference type="OrthoDB" id="1069421at2"/>
<protein>
    <recommendedName>
        <fullName evidence="5">DUF3278 domain-containing protein</fullName>
    </recommendedName>
</protein>
<keyword evidence="2" id="KW-0812">Transmembrane</keyword>
<dbReference type="RefSeq" id="WP_036865724.1">
    <property type="nucleotide sequence ID" value="NZ_JRNQ01000002.1"/>
</dbReference>
<feature type="transmembrane region" description="Helical" evidence="2">
    <location>
        <begin position="122"/>
        <end position="140"/>
    </location>
</feature>
<reference evidence="3 4" key="1">
    <citation type="submission" date="2014-07" db="EMBL/GenBank/DDBJ databases">
        <authorList>
            <person name="McCorrison J."/>
            <person name="Sanka R."/>
            <person name="Torralba M."/>
            <person name="Gillis M."/>
            <person name="Haft D.H."/>
            <person name="Methe B."/>
            <person name="Sutton G."/>
            <person name="Nelson K.E."/>
        </authorList>
    </citation>
    <scope>NUCLEOTIDE SEQUENCE [LARGE SCALE GENOMIC DNA]</scope>
    <source>
        <strain evidence="3 4">DNF00320</strain>
    </source>
</reference>
<evidence type="ECO:0000313" key="4">
    <source>
        <dbReference type="Proteomes" id="UP000029525"/>
    </source>
</evidence>
<feature type="transmembrane region" description="Helical" evidence="2">
    <location>
        <begin position="160"/>
        <end position="181"/>
    </location>
</feature>
<evidence type="ECO:0000313" key="3">
    <source>
        <dbReference type="EMBL" id="KGF45907.1"/>
    </source>
</evidence>
<keyword evidence="2" id="KW-1133">Transmembrane helix</keyword>
<sequence length="201" mass="24044">MEQQNNQLEEMRQQLDILKGKLSNQQIVTNTMIRKAMLNKMSFMKKYIWMSYFALAFIYLSFYFLRAVLDLSWWLYGFTCFFMTVNILCDYYINRYTSDEFLNDNLLETREHMVKQHKLRRLVILSGMVFLMVWMPWFFYEMYQGIVVTGPDHNLFFFQIMAVGSNIGGIVGLIVGLSIYFKMQRINKEIIAQIDELKKGE</sequence>
<keyword evidence="1" id="KW-0175">Coiled coil</keyword>
<dbReference type="AlphaFoldDB" id="A0A096BT67"/>
<feature type="coiled-coil region" evidence="1">
    <location>
        <begin position="1"/>
        <end position="28"/>
    </location>
</feature>
<evidence type="ECO:0000256" key="2">
    <source>
        <dbReference type="SAM" id="Phobius"/>
    </source>
</evidence>
<organism evidence="3 4">
    <name type="scientific">Prevotella bivia DNF00320</name>
    <dbReference type="NCBI Taxonomy" id="1401068"/>
    <lineage>
        <taxon>Bacteria</taxon>
        <taxon>Pseudomonadati</taxon>
        <taxon>Bacteroidota</taxon>
        <taxon>Bacteroidia</taxon>
        <taxon>Bacteroidales</taxon>
        <taxon>Prevotellaceae</taxon>
        <taxon>Prevotella</taxon>
    </lineage>
</organism>
<gene>
    <name evidence="3" type="ORF">HMPREF0647_00445</name>
</gene>
<comment type="caution">
    <text evidence="3">The sequence shown here is derived from an EMBL/GenBank/DDBJ whole genome shotgun (WGS) entry which is preliminary data.</text>
</comment>
<keyword evidence="2" id="KW-0472">Membrane</keyword>
<dbReference type="Proteomes" id="UP000029525">
    <property type="component" value="Unassembled WGS sequence"/>
</dbReference>
<feature type="transmembrane region" description="Helical" evidence="2">
    <location>
        <begin position="71"/>
        <end position="93"/>
    </location>
</feature>
<proteinExistence type="predicted"/>
<dbReference type="EMBL" id="JRNQ01000002">
    <property type="protein sequence ID" value="KGF45907.1"/>
    <property type="molecule type" value="Genomic_DNA"/>
</dbReference>